<keyword evidence="2" id="KW-1003">Cell membrane</keyword>
<dbReference type="PANTHER" id="PTHR43670">
    <property type="entry name" value="HEAT SHOCK PROTEIN 26"/>
    <property type="match status" value="1"/>
</dbReference>
<keyword evidence="7" id="KW-1133">Transmembrane helix</keyword>
<dbReference type="PANTHER" id="PTHR43670:SF73">
    <property type="entry name" value="INACTIVE PROTEIN RESTRICTED TEV MOVEMENT 2-LIKE"/>
    <property type="match status" value="1"/>
</dbReference>
<evidence type="ECO:0000256" key="4">
    <source>
        <dbReference type="PROSITE-ProRule" id="PRU00285"/>
    </source>
</evidence>
<keyword evidence="10" id="KW-1185">Reference proteome</keyword>
<dbReference type="AlphaFoldDB" id="A0A5N5FTL8"/>
<feature type="transmembrane region" description="Helical" evidence="7">
    <location>
        <begin position="340"/>
        <end position="357"/>
    </location>
</feature>
<evidence type="ECO:0000313" key="10">
    <source>
        <dbReference type="Proteomes" id="UP000327157"/>
    </source>
</evidence>
<dbReference type="GO" id="GO:0005886">
    <property type="term" value="C:plasma membrane"/>
    <property type="evidence" value="ECO:0007669"/>
    <property type="project" value="UniProtKB-SubCell"/>
</dbReference>
<dbReference type="GO" id="GO:0034605">
    <property type="term" value="P:cellular response to heat"/>
    <property type="evidence" value="ECO:0007669"/>
    <property type="project" value="TreeGrafter"/>
</dbReference>
<reference evidence="9 10" key="3">
    <citation type="submission" date="2019-11" db="EMBL/GenBank/DDBJ databases">
        <title>A de novo genome assembly of a pear dwarfing rootstock.</title>
        <authorList>
            <person name="Wang F."/>
            <person name="Wang J."/>
            <person name="Li S."/>
            <person name="Zhang Y."/>
            <person name="Fang M."/>
            <person name="Ma L."/>
            <person name="Zhao Y."/>
            <person name="Jiang S."/>
        </authorList>
    </citation>
    <scope>NUCLEOTIDE SEQUENCE [LARGE SCALE GENOMIC DNA]</scope>
    <source>
        <strain evidence="9">S2</strain>
        <tissue evidence="9">Leaf</tissue>
    </source>
</reference>
<accession>A0A5N5FTL8</accession>
<reference evidence="9 10" key="1">
    <citation type="submission" date="2019-09" db="EMBL/GenBank/DDBJ databases">
        <authorList>
            <person name="Ou C."/>
        </authorList>
    </citation>
    <scope>NUCLEOTIDE SEQUENCE [LARGE SCALE GENOMIC DNA]</scope>
    <source>
        <strain evidence="9">S2</strain>
        <tissue evidence="9">Leaf</tissue>
    </source>
</reference>
<dbReference type="EMBL" id="SMOL01000559">
    <property type="protein sequence ID" value="KAB2606363.1"/>
    <property type="molecule type" value="Genomic_DNA"/>
</dbReference>
<name>A0A5N5FTL8_9ROSA</name>
<comment type="similarity">
    <text evidence="4 5">Belongs to the small heat shock protein (HSP20) family.</text>
</comment>
<dbReference type="GO" id="GO:0006952">
    <property type="term" value="P:defense response"/>
    <property type="evidence" value="ECO:0007669"/>
    <property type="project" value="UniProtKB-KW"/>
</dbReference>
<sequence length="372" mass="41338">MEGKPSSANINHVYEDIEPSAEWEREAACDTLLIYLHGFRKENLRIQVTSSRNIRVFGERALGHDNKWQRFRREFPIPSNCDTNDISARFENGILYVKLPKAIAPAVVESRDKPQKPPTTTEAPRPPATEAPKPPKEAPKPPAVEAPKPPKEAPKPPAVEAPKPPKEAPKPPAVEAPKPPKEAPKPPTTATPKPQESAPTTEAPKPQKPISTGDLPQPQQRTNANQEQNKKSDGGSHYVPEVPPRAAEKEKEPIHHPSKVKKSTDSQALADASNAAAKKLEDNRAKKVEEDSTKEEYKRAIFGHENTAGGVDRCYRAQGYNCKQVLQGLIMELKQQPRKLVNLGLAFLFILVLGYFVKHTITLVREFKREEL</sequence>
<evidence type="ECO:0000256" key="2">
    <source>
        <dbReference type="ARBA" id="ARBA00022475"/>
    </source>
</evidence>
<dbReference type="Gene3D" id="2.60.40.790">
    <property type="match status" value="1"/>
</dbReference>
<evidence type="ECO:0000256" key="6">
    <source>
        <dbReference type="SAM" id="MobiDB-lite"/>
    </source>
</evidence>
<dbReference type="CDD" id="cd06464">
    <property type="entry name" value="ACD_sHsps-like"/>
    <property type="match status" value="1"/>
</dbReference>
<dbReference type="Proteomes" id="UP000327157">
    <property type="component" value="Chromosome 11"/>
</dbReference>
<keyword evidence="3" id="KW-0611">Plant defense</keyword>
<feature type="compositionally biased region" description="Polar residues" evidence="6">
    <location>
        <begin position="217"/>
        <end position="227"/>
    </location>
</feature>
<feature type="compositionally biased region" description="Basic and acidic residues" evidence="6">
    <location>
        <begin position="246"/>
        <end position="255"/>
    </location>
</feature>
<dbReference type="Pfam" id="PF00011">
    <property type="entry name" value="HSP20"/>
    <property type="match status" value="1"/>
</dbReference>
<comment type="subcellular location">
    <subcellularLocation>
        <location evidence="1">Cell membrane</location>
        <topology evidence="1">Single-pass membrane protein</topology>
    </subcellularLocation>
</comment>
<evidence type="ECO:0000256" key="5">
    <source>
        <dbReference type="RuleBase" id="RU003616"/>
    </source>
</evidence>
<dbReference type="InterPro" id="IPR008978">
    <property type="entry name" value="HSP20-like_chaperone"/>
</dbReference>
<protein>
    <submittedName>
        <fullName evidence="9">Circumsporozoite protein-like</fullName>
    </submittedName>
</protein>
<keyword evidence="7" id="KW-0812">Transmembrane</keyword>
<dbReference type="OrthoDB" id="1431247at2759"/>
<dbReference type="InterPro" id="IPR002068">
    <property type="entry name" value="A-crystallin/Hsp20_dom"/>
</dbReference>
<evidence type="ECO:0000256" key="7">
    <source>
        <dbReference type="SAM" id="Phobius"/>
    </source>
</evidence>
<dbReference type="SUPFAM" id="SSF49764">
    <property type="entry name" value="HSP20-like chaperones"/>
    <property type="match status" value="1"/>
</dbReference>
<gene>
    <name evidence="9" type="ORF">D8674_006080</name>
</gene>
<evidence type="ECO:0000256" key="1">
    <source>
        <dbReference type="ARBA" id="ARBA00004162"/>
    </source>
</evidence>
<feature type="domain" description="SHSP" evidence="8">
    <location>
        <begin position="12"/>
        <end position="116"/>
    </location>
</feature>
<keyword evidence="7" id="KW-0472">Membrane</keyword>
<organism evidence="9 10">
    <name type="scientific">Pyrus ussuriensis x Pyrus communis</name>
    <dbReference type="NCBI Taxonomy" id="2448454"/>
    <lineage>
        <taxon>Eukaryota</taxon>
        <taxon>Viridiplantae</taxon>
        <taxon>Streptophyta</taxon>
        <taxon>Embryophyta</taxon>
        <taxon>Tracheophyta</taxon>
        <taxon>Spermatophyta</taxon>
        <taxon>Magnoliopsida</taxon>
        <taxon>eudicotyledons</taxon>
        <taxon>Gunneridae</taxon>
        <taxon>Pentapetalae</taxon>
        <taxon>rosids</taxon>
        <taxon>fabids</taxon>
        <taxon>Rosales</taxon>
        <taxon>Rosaceae</taxon>
        <taxon>Amygdaloideae</taxon>
        <taxon>Maleae</taxon>
        <taxon>Pyrus</taxon>
    </lineage>
</organism>
<dbReference type="PRINTS" id="PR01217">
    <property type="entry name" value="PRICHEXTENSN"/>
</dbReference>
<evidence type="ECO:0000259" key="8">
    <source>
        <dbReference type="PROSITE" id="PS01031"/>
    </source>
</evidence>
<feature type="region of interest" description="Disordered" evidence="6">
    <location>
        <begin position="107"/>
        <end position="269"/>
    </location>
</feature>
<evidence type="ECO:0000256" key="3">
    <source>
        <dbReference type="ARBA" id="ARBA00022821"/>
    </source>
</evidence>
<dbReference type="PROSITE" id="PS01031">
    <property type="entry name" value="SHSP"/>
    <property type="match status" value="1"/>
</dbReference>
<reference evidence="10" key="2">
    <citation type="submission" date="2019-10" db="EMBL/GenBank/DDBJ databases">
        <title>A de novo genome assembly of a pear dwarfing rootstock.</title>
        <authorList>
            <person name="Wang F."/>
            <person name="Wang J."/>
            <person name="Li S."/>
            <person name="Zhang Y."/>
            <person name="Fang M."/>
            <person name="Ma L."/>
            <person name="Zhao Y."/>
            <person name="Jiang S."/>
        </authorList>
    </citation>
    <scope>NUCLEOTIDE SEQUENCE [LARGE SCALE GENOMIC DNA]</scope>
</reference>
<comment type="caution">
    <text evidence="9">The sequence shown here is derived from an EMBL/GenBank/DDBJ whole genome shotgun (WGS) entry which is preliminary data.</text>
</comment>
<evidence type="ECO:0000313" key="9">
    <source>
        <dbReference type="EMBL" id="KAB2606363.1"/>
    </source>
</evidence>
<proteinExistence type="inferred from homology"/>